<evidence type="ECO:0000256" key="2">
    <source>
        <dbReference type="ARBA" id="ARBA00001947"/>
    </source>
</evidence>
<dbReference type="InterPro" id="IPR001948">
    <property type="entry name" value="Peptidase_M18"/>
</dbReference>
<comment type="catalytic activity">
    <reaction evidence="1">
        <text>Release of an N-terminal aspartate or glutamate from a peptide, with a preference for aspartate.</text>
        <dbReference type="EC" id="3.4.11.21"/>
    </reaction>
</comment>
<dbReference type="GO" id="GO:0000324">
    <property type="term" value="C:fungal-type vacuole"/>
    <property type="evidence" value="ECO:0007669"/>
    <property type="project" value="TreeGrafter"/>
</dbReference>
<dbReference type="Pfam" id="PF02127">
    <property type="entry name" value="Peptidase_M18"/>
    <property type="match status" value="1"/>
</dbReference>
<evidence type="ECO:0000256" key="6">
    <source>
        <dbReference type="ARBA" id="ARBA00022670"/>
    </source>
</evidence>
<dbReference type="PRINTS" id="PR00932">
    <property type="entry name" value="AMINO1PTASE"/>
</dbReference>
<keyword evidence="9 11" id="KW-0862">Zinc</keyword>
<dbReference type="PANTHER" id="PTHR28570:SF3">
    <property type="entry name" value="ASPARTYL AMINOPEPTIDASE"/>
    <property type="match status" value="1"/>
</dbReference>
<dbReference type="PANTHER" id="PTHR28570">
    <property type="entry name" value="ASPARTYL AMINOPEPTIDASE"/>
    <property type="match status" value="1"/>
</dbReference>
<dbReference type="OrthoDB" id="9880441at2759"/>
<evidence type="ECO:0000313" key="12">
    <source>
        <dbReference type="EMBL" id="MBW0461947.1"/>
    </source>
</evidence>
<keyword evidence="10 11" id="KW-0482">Metalloprotease</keyword>
<dbReference type="AlphaFoldDB" id="A0A9Q3BB14"/>
<name>A0A9Q3BB14_9BASI</name>
<keyword evidence="13" id="KW-1185">Reference proteome</keyword>
<dbReference type="NCBIfam" id="NF002759">
    <property type="entry name" value="PRK02813.1"/>
    <property type="match status" value="1"/>
</dbReference>
<comment type="similarity">
    <text evidence="3 11">Belongs to the peptidase M18 family.</text>
</comment>
<keyword evidence="6 11" id="KW-0645">Protease</keyword>
<dbReference type="GO" id="GO:0004177">
    <property type="term" value="F:aminopeptidase activity"/>
    <property type="evidence" value="ECO:0007669"/>
    <property type="project" value="UniProtKB-KW"/>
</dbReference>
<evidence type="ECO:0000256" key="10">
    <source>
        <dbReference type="ARBA" id="ARBA00023049"/>
    </source>
</evidence>
<evidence type="ECO:0000256" key="8">
    <source>
        <dbReference type="ARBA" id="ARBA00022801"/>
    </source>
</evidence>
<dbReference type="GO" id="GO:0008237">
    <property type="term" value="F:metallopeptidase activity"/>
    <property type="evidence" value="ECO:0007669"/>
    <property type="project" value="UniProtKB-KW"/>
</dbReference>
<evidence type="ECO:0000256" key="1">
    <source>
        <dbReference type="ARBA" id="ARBA00001335"/>
    </source>
</evidence>
<sequence length="545" mass="59741">MLYPPSPAVVDKFLSFVNQSPTPFHAVSNAVKRLESAGFIRLKEREDWSSQVKKTGKYYVTRNQSSIIAFAVGGAYQPGNGLAIVGCHTDSPCFKIRPVSKKTKLGYLQVETELYGGGIWPTWFDRDLGIAGRVIVKDSKSQSISPAYTSHLVHVPLPILRIPTIAIHLERSQGDTLKINLEDQAVPILSMANDILNKPVGSTPSSDAKTALSIQDKHHPLLLSILSRSLSSHHGTQISENDIHDLELSLFDINPSTVGGGMGEFIFSPRLDNLFSSFAAIEALAQSVEGDNQNNLEQNPLIRTIALWDNEEIGSVSHQGAQSNFLEAILTRVSSAFAKEPSPALTEQTLAASFLLSCDMGHAVHPCYPEKHQQSHRPIINQGPVIKTNANQRYASNAPTTFLLRRVATLANVPLQEFEVRNDMACGSTIGPLVSKIGLRTVDIGCPQLSMHSIREQAGCHDMVYLTKLFETFFEKFQEVDSSFSTVNHLSLSSPSFIRSNSQARGSIYPVSLLARLFITLTNNMSASLLATYVPTLADEYVIDI</sequence>
<evidence type="ECO:0000256" key="7">
    <source>
        <dbReference type="ARBA" id="ARBA00022723"/>
    </source>
</evidence>
<gene>
    <name evidence="12" type="ORF">O181_001662</name>
</gene>
<dbReference type="GO" id="GO:0006508">
    <property type="term" value="P:proteolysis"/>
    <property type="evidence" value="ECO:0007669"/>
    <property type="project" value="UniProtKB-KW"/>
</dbReference>
<dbReference type="SUPFAM" id="SSF101821">
    <property type="entry name" value="Aminopeptidase/glucanase lid domain"/>
    <property type="match status" value="1"/>
</dbReference>
<evidence type="ECO:0000256" key="3">
    <source>
        <dbReference type="ARBA" id="ARBA00008290"/>
    </source>
</evidence>
<dbReference type="SUPFAM" id="SSF53187">
    <property type="entry name" value="Zn-dependent exopeptidases"/>
    <property type="match status" value="1"/>
</dbReference>
<proteinExistence type="inferred from homology"/>
<keyword evidence="8 11" id="KW-0378">Hydrolase</keyword>
<organism evidence="12 13">
    <name type="scientific">Austropuccinia psidii MF-1</name>
    <dbReference type="NCBI Taxonomy" id="1389203"/>
    <lineage>
        <taxon>Eukaryota</taxon>
        <taxon>Fungi</taxon>
        <taxon>Dikarya</taxon>
        <taxon>Basidiomycota</taxon>
        <taxon>Pucciniomycotina</taxon>
        <taxon>Pucciniomycetes</taxon>
        <taxon>Pucciniales</taxon>
        <taxon>Sphaerophragmiaceae</taxon>
        <taxon>Austropuccinia</taxon>
    </lineage>
</organism>
<keyword evidence="7 11" id="KW-0479">Metal-binding</keyword>
<dbReference type="EMBL" id="AVOT02000245">
    <property type="protein sequence ID" value="MBW0461947.1"/>
    <property type="molecule type" value="Genomic_DNA"/>
</dbReference>
<dbReference type="Proteomes" id="UP000765509">
    <property type="component" value="Unassembled WGS sequence"/>
</dbReference>
<keyword evidence="5 11" id="KW-0031">Aminopeptidase</keyword>
<dbReference type="InterPro" id="IPR023358">
    <property type="entry name" value="Peptidase_M18_dom2"/>
</dbReference>
<evidence type="ECO:0000313" key="13">
    <source>
        <dbReference type="Proteomes" id="UP000765509"/>
    </source>
</evidence>
<dbReference type="CDD" id="cd05658">
    <property type="entry name" value="M18_DAP"/>
    <property type="match status" value="1"/>
</dbReference>
<dbReference type="Gene3D" id="2.30.250.10">
    <property type="entry name" value="Aminopeptidase i, Domain 2"/>
    <property type="match status" value="1"/>
</dbReference>
<reference evidence="12" key="1">
    <citation type="submission" date="2021-03" db="EMBL/GenBank/DDBJ databases">
        <title>Draft genome sequence of rust myrtle Austropuccinia psidii MF-1, a brazilian biotype.</title>
        <authorList>
            <person name="Quecine M.C."/>
            <person name="Pachon D.M.R."/>
            <person name="Bonatelli M.L."/>
            <person name="Correr F.H."/>
            <person name="Franceschini L.M."/>
            <person name="Leite T.F."/>
            <person name="Margarido G.R.A."/>
            <person name="Almeida C.A."/>
            <person name="Ferrarezi J.A."/>
            <person name="Labate C.A."/>
        </authorList>
    </citation>
    <scope>NUCLEOTIDE SEQUENCE</scope>
    <source>
        <strain evidence="12">MF-1</strain>
    </source>
</reference>
<dbReference type="GO" id="GO:0008270">
    <property type="term" value="F:zinc ion binding"/>
    <property type="evidence" value="ECO:0007669"/>
    <property type="project" value="InterPro"/>
</dbReference>
<evidence type="ECO:0000256" key="5">
    <source>
        <dbReference type="ARBA" id="ARBA00022438"/>
    </source>
</evidence>
<comment type="cofactor">
    <cofactor evidence="2">
        <name>Zn(2+)</name>
        <dbReference type="ChEBI" id="CHEBI:29105"/>
    </cofactor>
</comment>
<dbReference type="Gene3D" id="3.40.630.10">
    <property type="entry name" value="Zn peptidases"/>
    <property type="match status" value="1"/>
</dbReference>
<evidence type="ECO:0000256" key="4">
    <source>
        <dbReference type="ARBA" id="ARBA00011965"/>
    </source>
</evidence>
<comment type="caution">
    <text evidence="12">The sequence shown here is derived from an EMBL/GenBank/DDBJ whole genome shotgun (WGS) entry which is preliminary data.</text>
</comment>
<dbReference type="EC" id="3.4.11.21" evidence="4"/>
<protein>
    <recommendedName>
        <fullName evidence="4">aspartyl aminopeptidase</fullName>
        <ecNumber evidence="4">3.4.11.21</ecNumber>
    </recommendedName>
</protein>
<dbReference type="FunFam" id="2.30.250.10:FF:000001">
    <property type="entry name" value="Aspartyl aminopeptidase 1"/>
    <property type="match status" value="1"/>
</dbReference>
<evidence type="ECO:0000256" key="9">
    <source>
        <dbReference type="ARBA" id="ARBA00022833"/>
    </source>
</evidence>
<evidence type="ECO:0000256" key="11">
    <source>
        <dbReference type="RuleBase" id="RU004386"/>
    </source>
</evidence>
<accession>A0A9Q3BB14</accession>